<dbReference type="Proteomes" id="UP000821853">
    <property type="component" value="Chromosome 1"/>
</dbReference>
<organism evidence="4 5">
    <name type="scientific">Haemaphysalis longicornis</name>
    <name type="common">Bush tick</name>
    <dbReference type="NCBI Taxonomy" id="44386"/>
    <lineage>
        <taxon>Eukaryota</taxon>
        <taxon>Metazoa</taxon>
        <taxon>Ecdysozoa</taxon>
        <taxon>Arthropoda</taxon>
        <taxon>Chelicerata</taxon>
        <taxon>Arachnida</taxon>
        <taxon>Acari</taxon>
        <taxon>Parasitiformes</taxon>
        <taxon>Ixodida</taxon>
        <taxon>Ixodoidea</taxon>
        <taxon>Ixodidae</taxon>
        <taxon>Haemaphysalinae</taxon>
        <taxon>Haemaphysalis</taxon>
    </lineage>
</organism>
<dbReference type="GO" id="GO:0008270">
    <property type="term" value="F:zinc ion binding"/>
    <property type="evidence" value="ECO:0007669"/>
    <property type="project" value="UniProtKB-KW"/>
</dbReference>
<comment type="caution">
    <text evidence="4">The sequence shown here is derived from an EMBL/GenBank/DDBJ whole genome shotgun (WGS) entry which is preliminary data.</text>
</comment>
<dbReference type="AlphaFoldDB" id="A0A9J6FDH8"/>
<dbReference type="GO" id="GO:0003676">
    <property type="term" value="F:nucleic acid binding"/>
    <property type="evidence" value="ECO:0007669"/>
    <property type="project" value="InterPro"/>
</dbReference>
<dbReference type="InterPro" id="IPR001878">
    <property type="entry name" value="Znf_CCHC"/>
</dbReference>
<evidence type="ECO:0000313" key="5">
    <source>
        <dbReference type="Proteomes" id="UP000821853"/>
    </source>
</evidence>
<protein>
    <recommendedName>
        <fullName evidence="3">CCHC-type domain-containing protein</fullName>
    </recommendedName>
</protein>
<keyword evidence="1" id="KW-0479">Metal-binding</keyword>
<keyword evidence="1" id="KW-0862">Zinc</keyword>
<evidence type="ECO:0000256" key="1">
    <source>
        <dbReference type="PROSITE-ProRule" id="PRU00047"/>
    </source>
</evidence>
<dbReference type="EMBL" id="JABSTR010000001">
    <property type="protein sequence ID" value="KAH9360963.1"/>
    <property type="molecule type" value="Genomic_DNA"/>
</dbReference>
<dbReference type="PROSITE" id="PS50158">
    <property type="entry name" value="ZF_CCHC"/>
    <property type="match status" value="1"/>
</dbReference>
<dbReference type="OrthoDB" id="3039988at2759"/>
<proteinExistence type="predicted"/>
<gene>
    <name evidence="4" type="ORF">HPB48_007044</name>
</gene>
<evidence type="ECO:0000313" key="4">
    <source>
        <dbReference type="EMBL" id="KAH9360963.1"/>
    </source>
</evidence>
<evidence type="ECO:0000259" key="3">
    <source>
        <dbReference type="PROSITE" id="PS50158"/>
    </source>
</evidence>
<keyword evidence="5" id="KW-1185">Reference proteome</keyword>
<accession>A0A9J6FDH8</accession>
<sequence>MESQEEATRGAVHAGVAVKRRRSTDDTERAAKLQASWTAREPTPEDDGPWELATTRAQRRARLKEYGNATTITKHQERELLGTHVIRIQPSERCDMSKLDPAELQQIIHSMAEDPQLAKYLVLKLSRSSNALIVTTCDTKQAARLLRIQKLPLSSRPHLPIISHQVPASGMSRGVIYGCRPCETSKTLMKSLDAYMKEIVAARPMGRRGTVLITFASPSPPREVFYWSFRRSVRQYEQRALVCLRCHRPGHKAATCPAGAAVCGKCGKQHGETPDDCSINGRSTACVVSMSVTSLSNLSARRKRITGKIARNGNHPEQLPTPVAYSNITQGETLPEWTQPAQLQ</sequence>
<feature type="domain" description="CCHC-type" evidence="3">
    <location>
        <begin position="243"/>
        <end position="257"/>
    </location>
</feature>
<feature type="region of interest" description="Disordered" evidence="2">
    <location>
        <begin position="1"/>
        <end position="50"/>
    </location>
</feature>
<reference evidence="4 5" key="1">
    <citation type="journal article" date="2020" name="Cell">
        <title>Large-Scale Comparative Analyses of Tick Genomes Elucidate Their Genetic Diversity and Vector Capacities.</title>
        <authorList>
            <consortium name="Tick Genome and Microbiome Consortium (TIGMIC)"/>
            <person name="Jia N."/>
            <person name="Wang J."/>
            <person name="Shi W."/>
            <person name="Du L."/>
            <person name="Sun Y."/>
            <person name="Zhan W."/>
            <person name="Jiang J.F."/>
            <person name="Wang Q."/>
            <person name="Zhang B."/>
            <person name="Ji P."/>
            <person name="Bell-Sakyi L."/>
            <person name="Cui X.M."/>
            <person name="Yuan T.T."/>
            <person name="Jiang B.G."/>
            <person name="Yang W.F."/>
            <person name="Lam T.T."/>
            <person name="Chang Q.C."/>
            <person name="Ding S.J."/>
            <person name="Wang X.J."/>
            <person name="Zhu J.G."/>
            <person name="Ruan X.D."/>
            <person name="Zhao L."/>
            <person name="Wei J.T."/>
            <person name="Ye R.Z."/>
            <person name="Que T.C."/>
            <person name="Du C.H."/>
            <person name="Zhou Y.H."/>
            <person name="Cheng J.X."/>
            <person name="Dai P.F."/>
            <person name="Guo W.B."/>
            <person name="Han X.H."/>
            <person name="Huang E.J."/>
            <person name="Li L.F."/>
            <person name="Wei W."/>
            <person name="Gao Y.C."/>
            <person name="Liu J.Z."/>
            <person name="Shao H.Z."/>
            <person name="Wang X."/>
            <person name="Wang C.C."/>
            <person name="Yang T.C."/>
            <person name="Huo Q.B."/>
            <person name="Li W."/>
            <person name="Chen H.Y."/>
            <person name="Chen S.E."/>
            <person name="Zhou L.G."/>
            <person name="Ni X.B."/>
            <person name="Tian J.H."/>
            <person name="Sheng Y."/>
            <person name="Liu T."/>
            <person name="Pan Y.S."/>
            <person name="Xia L.Y."/>
            <person name="Li J."/>
            <person name="Zhao F."/>
            <person name="Cao W.C."/>
        </authorList>
    </citation>
    <scope>NUCLEOTIDE SEQUENCE [LARGE SCALE GENOMIC DNA]</scope>
    <source>
        <strain evidence="4">HaeL-2018</strain>
    </source>
</reference>
<keyword evidence="1" id="KW-0863">Zinc-finger</keyword>
<evidence type="ECO:0000256" key="2">
    <source>
        <dbReference type="SAM" id="MobiDB-lite"/>
    </source>
</evidence>
<name>A0A9J6FDH8_HAELO</name>
<dbReference type="VEuPathDB" id="VectorBase:HLOH_051718"/>